<dbReference type="PANTHER" id="PTHR45700">
    <property type="entry name" value="UBIQUITIN-PROTEIN LIGASE E3C"/>
    <property type="match status" value="1"/>
</dbReference>
<comment type="catalytic activity">
    <reaction evidence="1">
        <text>S-ubiquitinyl-[E2 ubiquitin-conjugating enzyme]-L-cysteine + [acceptor protein]-L-lysine = [E2 ubiquitin-conjugating enzyme]-L-cysteine + N(6)-ubiquitinyl-[acceptor protein]-L-lysine.</text>
        <dbReference type="EC" id="2.3.2.26"/>
    </reaction>
</comment>
<dbReference type="InterPro" id="IPR044611">
    <property type="entry name" value="E3A/B/C-like"/>
</dbReference>
<dbReference type="GeneTree" id="ENSGT00940000165755"/>
<dbReference type="InterPro" id="IPR000569">
    <property type="entry name" value="HECT_dom"/>
</dbReference>
<evidence type="ECO:0000256" key="4">
    <source>
        <dbReference type="ARBA" id="ARBA00022786"/>
    </source>
</evidence>
<evidence type="ECO:0000259" key="6">
    <source>
        <dbReference type="PROSITE" id="PS50237"/>
    </source>
</evidence>
<proteinExistence type="predicted"/>
<dbReference type="FunFam" id="3.30.2410.10:FF:000003">
    <property type="entry name" value="probable E3 ubiquitin-protein ligase HERC4 isoform X1"/>
    <property type="match status" value="1"/>
</dbReference>
<keyword evidence="4 5" id="KW-0833">Ubl conjugation pathway</keyword>
<dbReference type="Proteomes" id="UP000694392">
    <property type="component" value="Unplaced"/>
</dbReference>
<evidence type="ECO:0000256" key="3">
    <source>
        <dbReference type="ARBA" id="ARBA00022679"/>
    </source>
</evidence>
<dbReference type="EC" id="2.3.2.26" evidence="2"/>
<evidence type="ECO:0000256" key="2">
    <source>
        <dbReference type="ARBA" id="ARBA00012485"/>
    </source>
</evidence>
<evidence type="ECO:0000313" key="8">
    <source>
        <dbReference type="Proteomes" id="UP000694392"/>
    </source>
</evidence>
<name>A0A8D0GWP6_SPHPU</name>
<dbReference type="SUPFAM" id="SSF56204">
    <property type="entry name" value="Hect, E3 ligase catalytic domain"/>
    <property type="match status" value="1"/>
</dbReference>
<dbReference type="PANTHER" id="PTHR45700:SF8">
    <property type="entry name" value="HECT-TYPE E3 UBIQUITIN TRANSFERASE"/>
    <property type="match status" value="1"/>
</dbReference>
<feature type="domain" description="HECT" evidence="6">
    <location>
        <begin position="19"/>
        <end position="199"/>
    </location>
</feature>
<keyword evidence="8" id="KW-1185">Reference proteome</keyword>
<evidence type="ECO:0000256" key="1">
    <source>
        <dbReference type="ARBA" id="ARBA00000885"/>
    </source>
</evidence>
<protein>
    <recommendedName>
        <fullName evidence="2">HECT-type E3 ubiquitin transferase</fullName>
        <ecNumber evidence="2">2.3.2.26</ecNumber>
    </recommendedName>
</protein>
<feature type="active site" description="Glycyl thioester intermediate" evidence="5">
    <location>
        <position position="167"/>
    </location>
</feature>
<evidence type="ECO:0000256" key="5">
    <source>
        <dbReference type="PROSITE-ProRule" id="PRU00104"/>
    </source>
</evidence>
<dbReference type="PROSITE" id="PS50237">
    <property type="entry name" value="HECT"/>
    <property type="match status" value="1"/>
</dbReference>
<dbReference type="Ensembl" id="ENSSPUT00000013149.1">
    <property type="protein sequence ID" value="ENSSPUP00000012335.1"/>
    <property type="gene ID" value="ENSSPUG00000009485.1"/>
</dbReference>
<dbReference type="SMART" id="SM00119">
    <property type="entry name" value="HECTc"/>
    <property type="match status" value="1"/>
</dbReference>
<dbReference type="Gene3D" id="3.30.2410.10">
    <property type="entry name" value="Hect, E3 ligase catalytic domain"/>
    <property type="match status" value="1"/>
</dbReference>
<dbReference type="GO" id="GO:0000209">
    <property type="term" value="P:protein polyubiquitination"/>
    <property type="evidence" value="ECO:0007669"/>
    <property type="project" value="InterPro"/>
</dbReference>
<dbReference type="Pfam" id="PF00632">
    <property type="entry name" value="HECT"/>
    <property type="match status" value="1"/>
</dbReference>
<reference evidence="7" key="2">
    <citation type="submission" date="2025-09" db="UniProtKB">
        <authorList>
            <consortium name="Ensembl"/>
        </authorList>
    </citation>
    <scope>IDENTIFICATION</scope>
</reference>
<dbReference type="OMA" id="VEGFYSI"/>
<organism evidence="7 8">
    <name type="scientific">Sphenodon punctatus</name>
    <name type="common">Tuatara</name>
    <name type="synonym">Hatteria punctata</name>
    <dbReference type="NCBI Taxonomy" id="8508"/>
    <lineage>
        <taxon>Eukaryota</taxon>
        <taxon>Metazoa</taxon>
        <taxon>Chordata</taxon>
        <taxon>Craniata</taxon>
        <taxon>Vertebrata</taxon>
        <taxon>Euteleostomi</taxon>
        <taxon>Lepidosauria</taxon>
        <taxon>Sphenodontia</taxon>
        <taxon>Sphenodontidae</taxon>
        <taxon>Sphenodon</taxon>
    </lineage>
</organism>
<dbReference type="GO" id="GO:0061630">
    <property type="term" value="F:ubiquitin protein ligase activity"/>
    <property type="evidence" value="ECO:0007669"/>
    <property type="project" value="UniProtKB-EC"/>
</dbReference>
<dbReference type="Gene3D" id="3.30.2160.10">
    <property type="entry name" value="Hect, E3 ligase catalytic domain"/>
    <property type="match status" value="1"/>
</dbReference>
<evidence type="ECO:0000313" key="7">
    <source>
        <dbReference type="Ensembl" id="ENSSPUP00000012335.1"/>
    </source>
</evidence>
<dbReference type="Gene3D" id="3.90.1750.10">
    <property type="entry name" value="Hect, E3 ligase catalytic domains"/>
    <property type="match status" value="1"/>
</dbReference>
<accession>A0A8D0GWP6</accession>
<dbReference type="AlphaFoldDB" id="A0A8D0GWP6"/>
<dbReference type="InterPro" id="IPR035983">
    <property type="entry name" value="Hect_E3_ubiquitin_ligase"/>
</dbReference>
<sequence length="199" mass="23628">MMMDFTIMKEEGGCRVSIELKENGANIPITMWNRREFIDAYVNYTFNTSVKKQFEDFMRGFSRGCPAKKWKIFLPVELKTVLRGHTEYDWKQLEKNTNYKGYGESDETIQNFWAVFHELPEKKKKDFLAFLTGTDRIPAAGMNNFEFTIEELKKENPDQWYPTASTCFYILYLPRYSSRASLKEMFLFALEHYEKFGLL</sequence>
<reference evidence="7" key="1">
    <citation type="submission" date="2025-08" db="UniProtKB">
        <authorList>
            <consortium name="Ensembl"/>
        </authorList>
    </citation>
    <scope>IDENTIFICATION</scope>
</reference>
<keyword evidence="3" id="KW-0808">Transferase</keyword>